<gene>
    <name evidence="11" type="primary">MFSD14A</name>
</gene>
<evidence type="ECO:0000256" key="7">
    <source>
        <dbReference type="ARBA" id="ARBA00022989"/>
    </source>
</evidence>
<dbReference type="PANTHER" id="PTHR23504:SF77">
    <property type="entry name" value="HIPPOCAMPUS ABUNDANT TRANSCRIPT 1 PROTEIN"/>
    <property type="match status" value="1"/>
</dbReference>
<feature type="transmembrane region" description="Helical" evidence="10">
    <location>
        <begin position="38"/>
        <end position="59"/>
    </location>
</feature>
<dbReference type="PRINTS" id="PR01035">
    <property type="entry name" value="TCRTETA"/>
</dbReference>
<comment type="subcellular location">
    <subcellularLocation>
        <location evidence="1">Golgi apparatus membrane</location>
        <topology evidence="1">Multi-pass membrane protein</topology>
    </subcellularLocation>
</comment>
<accession>A0A669QXK1</accession>
<comment type="similarity">
    <text evidence="3">Belongs to the nucleotide-sugar transporter family. SLC35A subfamily.</text>
</comment>
<name>A0A669QXK1_PHACC</name>
<feature type="transmembrane region" description="Helical" evidence="10">
    <location>
        <begin position="174"/>
        <end position="194"/>
    </location>
</feature>
<feature type="transmembrane region" description="Helical" evidence="10">
    <location>
        <begin position="464"/>
        <end position="482"/>
    </location>
</feature>
<feature type="transmembrane region" description="Helical" evidence="10">
    <location>
        <begin position="206"/>
        <end position="227"/>
    </location>
</feature>
<feature type="transmembrane region" description="Helical" evidence="10">
    <location>
        <begin position="348"/>
        <end position="371"/>
    </location>
</feature>
<keyword evidence="6 10" id="KW-0812">Transmembrane</keyword>
<feature type="transmembrane region" description="Helical" evidence="10">
    <location>
        <begin position="412"/>
        <end position="433"/>
    </location>
</feature>
<keyword evidence="8 10" id="KW-0472">Membrane</keyword>
<dbReference type="NCBIfam" id="TIGR00803">
    <property type="entry name" value="nst"/>
    <property type="match status" value="1"/>
</dbReference>
<evidence type="ECO:0000256" key="9">
    <source>
        <dbReference type="SAM" id="MobiDB-lite"/>
    </source>
</evidence>
<sequence length="690" mass="75523">MSTNLKYLSLGILVFQTTSLVLTMRYSRTLKEEGPRYLSSTAVVLAELLKILSCVLLVYKDSKCNLRTLNRVLHDEILNKPMETLKLAIPSGIYTLQNNLLYVALSNLDAATYQVTYQLKILTTALFSVSMLSKKLGIYQWLSLVILMTGVAFVQWPSDSQATAAKEHSAGSQFVGLMAVLIACFSSGFAGVYFEKILKETKQSVWIRNIQLGFFGSIFGLMGVYIYDGEQLSKNGFFQGYNKLTWIVVVLQPQGIGSPSVYHAVIVIFLEFFAWGLLTAPTLVVLHETFPKHTFLMNGLIQGVKGLLSFLSAPLIGALSDVWGRKSFLLLTVFFTCAPIPLMKISPWWYFAVISVSGVFAVTFSVVFAYVADITQEHERSMAYGLVSATFAASLVTSPAIGAYLGRVYGDSLVVVLATAIALLDICFILVAVPESLPEKMRPASWGAPISWEQADPFASLKKVGQDSIVLLICITVFLSYLPEAGQYSSFFLYLRQTIVLSLLMRSIGNKNTILLGLGFQILQLAWYGFGSEPWMMWAAGAVAAMSSITFPAVSALVSRTADADQQGVVQGMITGIRGLCNGLGPALYGFIFYIFHVELNELPMPESPSGGTVVTQYQLQQNSIIPGPPFLFGACSVLLALLVALFIPEHTNLTVRSSNWKKHCGSHGHPHSPQAPGEAKEPLLQDTNV</sequence>
<feature type="transmembrane region" description="Helical" evidence="10">
    <location>
        <begin position="536"/>
        <end position="558"/>
    </location>
</feature>
<feature type="transmembrane region" description="Helical" evidence="10">
    <location>
        <begin position="512"/>
        <end position="530"/>
    </location>
</feature>
<feature type="region of interest" description="Disordered" evidence="9">
    <location>
        <begin position="663"/>
        <end position="690"/>
    </location>
</feature>
<dbReference type="CDD" id="cd17387">
    <property type="entry name" value="MFS_MFSD14"/>
    <property type="match status" value="1"/>
</dbReference>
<dbReference type="Pfam" id="PF04142">
    <property type="entry name" value="Nuc_sug_transp"/>
    <property type="match status" value="1"/>
</dbReference>
<dbReference type="Proteomes" id="UP000472261">
    <property type="component" value="Unplaced"/>
</dbReference>
<reference evidence="11" key="2">
    <citation type="submission" date="2025-09" db="UniProtKB">
        <authorList>
            <consortium name="Ensembl"/>
        </authorList>
    </citation>
    <scope>IDENTIFICATION</scope>
</reference>
<dbReference type="Ensembl" id="ENSPCLT00000035222.1">
    <property type="protein sequence ID" value="ENSPCLP00000025407.1"/>
    <property type="gene ID" value="ENSPCLG00000022342.1"/>
</dbReference>
<evidence type="ECO:0000256" key="3">
    <source>
        <dbReference type="ARBA" id="ARBA00009976"/>
    </source>
</evidence>
<evidence type="ECO:0000256" key="1">
    <source>
        <dbReference type="ARBA" id="ARBA00004653"/>
    </source>
</evidence>
<keyword evidence="7 10" id="KW-1133">Transmembrane helix</keyword>
<feature type="transmembrane region" description="Helical" evidence="10">
    <location>
        <begin position="579"/>
        <end position="596"/>
    </location>
</feature>
<dbReference type="SUPFAM" id="SSF103481">
    <property type="entry name" value="Multidrug resistance efflux transporter EmrE"/>
    <property type="match status" value="1"/>
</dbReference>
<organism evidence="11 12">
    <name type="scientific">Phasianus colchicus</name>
    <name type="common">Common pheasant</name>
    <dbReference type="NCBI Taxonomy" id="9054"/>
    <lineage>
        <taxon>Eukaryota</taxon>
        <taxon>Metazoa</taxon>
        <taxon>Chordata</taxon>
        <taxon>Craniata</taxon>
        <taxon>Vertebrata</taxon>
        <taxon>Euteleostomi</taxon>
        <taxon>Archelosauria</taxon>
        <taxon>Archosauria</taxon>
        <taxon>Dinosauria</taxon>
        <taxon>Saurischia</taxon>
        <taxon>Theropoda</taxon>
        <taxon>Coelurosauria</taxon>
        <taxon>Aves</taxon>
        <taxon>Neognathae</taxon>
        <taxon>Galloanserae</taxon>
        <taxon>Galliformes</taxon>
        <taxon>Phasianidae</taxon>
        <taxon>Phasianinae</taxon>
        <taxon>Phasianus</taxon>
    </lineage>
</organism>
<feature type="transmembrane region" description="Helical" evidence="10">
    <location>
        <begin position="136"/>
        <end position="154"/>
    </location>
</feature>
<comment type="similarity">
    <text evidence="2">Belongs to the major facilitator superfamily.</text>
</comment>
<dbReference type="AlphaFoldDB" id="A0A669QXK1"/>
<feature type="transmembrane region" description="Helical" evidence="10">
    <location>
        <begin position="261"/>
        <end position="286"/>
    </location>
</feature>
<dbReference type="PANTHER" id="PTHR23504">
    <property type="entry name" value="MAJOR FACILITATOR SUPERFAMILY DOMAIN-CONTAINING PROTEIN 10"/>
    <property type="match status" value="1"/>
</dbReference>
<feature type="transmembrane region" description="Helical" evidence="10">
    <location>
        <begin position="7"/>
        <end position="26"/>
    </location>
</feature>
<protein>
    <submittedName>
        <fullName evidence="11">Uncharacterized protein</fullName>
    </submittedName>
</protein>
<evidence type="ECO:0000256" key="8">
    <source>
        <dbReference type="ARBA" id="ARBA00023136"/>
    </source>
</evidence>
<feature type="transmembrane region" description="Helical" evidence="10">
    <location>
        <begin position="631"/>
        <end position="648"/>
    </location>
</feature>
<dbReference type="GO" id="GO:0015165">
    <property type="term" value="F:pyrimidine nucleotide-sugar transmembrane transporter activity"/>
    <property type="evidence" value="ECO:0007669"/>
    <property type="project" value="InterPro"/>
</dbReference>
<evidence type="ECO:0000313" key="12">
    <source>
        <dbReference type="Proteomes" id="UP000472261"/>
    </source>
</evidence>
<keyword evidence="12" id="KW-1185">Reference proteome</keyword>
<dbReference type="SUPFAM" id="SSF103473">
    <property type="entry name" value="MFS general substrate transporter"/>
    <property type="match status" value="1"/>
</dbReference>
<keyword evidence="5" id="KW-0762">Sugar transport</keyword>
<keyword evidence="4" id="KW-0813">Transport</keyword>
<evidence type="ECO:0000256" key="10">
    <source>
        <dbReference type="SAM" id="Phobius"/>
    </source>
</evidence>
<dbReference type="InterPro" id="IPR007271">
    <property type="entry name" value="Nuc_sug_transpt"/>
</dbReference>
<reference evidence="11" key="1">
    <citation type="submission" date="2025-08" db="UniProtKB">
        <authorList>
            <consortium name="Ensembl"/>
        </authorList>
    </citation>
    <scope>IDENTIFICATION</scope>
</reference>
<dbReference type="GO" id="GO:0000139">
    <property type="term" value="C:Golgi membrane"/>
    <property type="evidence" value="ECO:0007669"/>
    <property type="project" value="UniProtKB-SubCell"/>
</dbReference>
<dbReference type="InterPro" id="IPR037185">
    <property type="entry name" value="EmrE-like"/>
</dbReference>
<evidence type="ECO:0000256" key="2">
    <source>
        <dbReference type="ARBA" id="ARBA00008335"/>
    </source>
</evidence>
<evidence type="ECO:0000256" key="4">
    <source>
        <dbReference type="ARBA" id="ARBA00022448"/>
    </source>
</evidence>
<dbReference type="InterPro" id="IPR001958">
    <property type="entry name" value="Tet-R_TetA/multi-R_MdtG-like"/>
</dbReference>
<feature type="transmembrane region" description="Helical" evidence="10">
    <location>
        <begin position="383"/>
        <end position="406"/>
    </location>
</feature>
<evidence type="ECO:0000256" key="5">
    <source>
        <dbReference type="ARBA" id="ARBA00022597"/>
    </source>
</evidence>
<evidence type="ECO:0000313" key="11">
    <source>
        <dbReference type="Ensembl" id="ENSPCLP00000025407.1"/>
    </source>
</evidence>
<dbReference type="Gene3D" id="1.20.1250.20">
    <property type="entry name" value="MFS general substrate transporter like domains"/>
    <property type="match status" value="1"/>
</dbReference>
<evidence type="ECO:0000256" key="6">
    <source>
        <dbReference type="ARBA" id="ARBA00022692"/>
    </source>
</evidence>
<dbReference type="InterPro" id="IPR036259">
    <property type="entry name" value="MFS_trans_sf"/>
</dbReference>
<proteinExistence type="inferred from homology"/>